<evidence type="ECO:0000313" key="1">
    <source>
        <dbReference type="EMBL" id="MDQ1152146.1"/>
    </source>
</evidence>
<proteinExistence type="predicted"/>
<organism evidence="1 2">
    <name type="scientific">Sphingobacterium zeae</name>
    <dbReference type="NCBI Taxonomy" id="1776859"/>
    <lineage>
        <taxon>Bacteria</taxon>
        <taxon>Pseudomonadati</taxon>
        <taxon>Bacteroidota</taxon>
        <taxon>Sphingobacteriia</taxon>
        <taxon>Sphingobacteriales</taxon>
        <taxon>Sphingobacteriaceae</taxon>
        <taxon>Sphingobacterium</taxon>
    </lineage>
</organism>
<keyword evidence="2" id="KW-1185">Reference proteome</keyword>
<sequence length="102" mass="11780">MPLDPDFGYAVKKAKVYDDEGHFEFTDLMPGSYVIMASFDFTNSYNYSYVSGYTNYYNYWGYTGSTTNYGTARSSYVDKANIEKRVNIEKDGEKKEVSLKEM</sequence>
<reference evidence="1 2" key="1">
    <citation type="submission" date="2023-07" db="EMBL/GenBank/DDBJ databases">
        <title>Functional and genomic diversity of the sorghum phyllosphere microbiome.</title>
        <authorList>
            <person name="Shade A."/>
        </authorList>
    </citation>
    <scope>NUCLEOTIDE SEQUENCE [LARGE SCALE GENOMIC DNA]</scope>
    <source>
        <strain evidence="1 2">SORGH_AS_0892</strain>
    </source>
</reference>
<dbReference type="Proteomes" id="UP001244640">
    <property type="component" value="Unassembled WGS sequence"/>
</dbReference>
<evidence type="ECO:0008006" key="3">
    <source>
        <dbReference type="Google" id="ProtNLM"/>
    </source>
</evidence>
<dbReference type="EMBL" id="JAUTBA010000001">
    <property type="protein sequence ID" value="MDQ1152146.1"/>
    <property type="molecule type" value="Genomic_DNA"/>
</dbReference>
<name>A0ABU0UBA1_9SPHI</name>
<gene>
    <name evidence="1" type="ORF">QE382_004130</name>
</gene>
<dbReference type="RefSeq" id="WP_307187509.1">
    <property type="nucleotide sequence ID" value="NZ_JAUTBA010000001.1"/>
</dbReference>
<accession>A0ABU0UBA1</accession>
<evidence type="ECO:0000313" key="2">
    <source>
        <dbReference type="Proteomes" id="UP001244640"/>
    </source>
</evidence>
<protein>
    <recommendedName>
        <fullName evidence="3">Carboxypeptidase regulatory-like domain-containing protein</fullName>
    </recommendedName>
</protein>
<comment type="caution">
    <text evidence="1">The sequence shown here is derived from an EMBL/GenBank/DDBJ whole genome shotgun (WGS) entry which is preliminary data.</text>
</comment>
<dbReference type="SUPFAM" id="SSF117074">
    <property type="entry name" value="Hypothetical protein PA1324"/>
    <property type="match status" value="1"/>
</dbReference>